<sequence>MNDSLFARREMMKRALCAFLLVMVAFVGYGQAFLSNYPKLTRQNLDRFFVDWEAYSDSIASRATKNDSLMDRIQCLETVPETQGWAPRYVVLPRYLIIERYDLDVDLEKARQALGFPSFIPDLEENQYVVERITPLPPRSGRVLYLTADINKVLSAFAGGLEDGDRLTRIKRGNVRRLQKYLPVQYGHWGGYWWFTSFPLITGICRANNLIAVMRRTSWCTGDEIWYVKENDEFVRQPEPVSFWME</sequence>
<protein>
    <submittedName>
        <fullName evidence="1">Uncharacterized protein</fullName>
    </submittedName>
</protein>
<evidence type="ECO:0000313" key="1">
    <source>
        <dbReference type="EMBL" id="HIZ14777.1"/>
    </source>
</evidence>
<organism evidence="1 2">
    <name type="scientific">Candidatus Tidjanibacter faecipullorum</name>
    <dbReference type="NCBI Taxonomy" id="2838766"/>
    <lineage>
        <taxon>Bacteria</taxon>
        <taxon>Pseudomonadati</taxon>
        <taxon>Bacteroidota</taxon>
        <taxon>Bacteroidia</taxon>
        <taxon>Bacteroidales</taxon>
        <taxon>Rikenellaceae</taxon>
        <taxon>Tidjanibacter</taxon>
    </lineage>
</organism>
<accession>A0A9D2ILP3</accession>
<evidence type="ECO:0000313" key="2">
    <source>
        <dbReference type="Proteomes" id="UP000824014"/>
    </source>
</evidence>
<dbReference type="Proteomes" id="UP000824014">
    <property type="component" value="Unassembled WGS sequence"/>
</dbReference>
<reference evidence="1" key="1">
    <citation type="journal article" date="2021" name="PeerJ">
        <title>Extensive microbial diversity within the chicken gut microbiome revealed by metagenomics and culture.</title>
        <authorList>
            <person name="Gilroy R."/>
            <person name="Ravi A."/>
            <person name="Getino M."/>
            <person name="Pursley I."/>
            <person name="Horton D.L."/>
            <person name="Alikhan N.F."/>
            <person name="Baker D."/>
            <person name="Gharbi K."/>
            <person name="Hall N."/>
            <person name="Watson M."/>
            <person name="Adriaenssens E.M."/>
            <person name="Foster-Nyarko E."/>
            <person name="Jarju S."/>
            <person name="Secka A."/>
            <person name="Antonio M."/>
            <person name="Oren A."/>
            <person name="Chaudhuri R.R."/>
            <person name="La Ragione R."/>
            <person name="Hildebrand F."/>
            <person name="Pallen M.J."/>
        </authorList>
    </citation>
    <scope>NUCLEOTIDE SEQUENCE</scope>
    <source>
        <strain evidence="1">ChiHjej11B10-19426</strain>
    </source>
</reference>
<name>A0A9D2ILP3_9BACT</name>
<proteinExistence type="predicted"/>
<comment type="caution">
    <text evidence="1">The sequence shown here is derived from an EMBL/GenBank/DDBJ whole genome shotgun (WGS) entry which is preliminary data.</text>
</comment>
<gene>
    <name evidence="1" type="ORF">H9816_02535</name>
</gene>
<dbReference type="AlphaFoldDB" id="A0A9D2ILP3"/>
<dbReference type="EMBL" id="DXCC01000006">
    <property type="protein sequence ID" value="HIZ14777.1"/>
    <property type="molecule type" value="Genomic_DNA"/>
</dbReference>
<reference evidence="1" key="2">
    <citation type="submission" date="2021-04" db="EMBL/GenBank/DDBJ databases">
        <authorList>
            <person name="Gilroy R."/>
        </authorList>
    </citation>
    <scope>NUCLEOTIDE SEQUENCE</scope>
    <source>
        <strain evidence="1">ChiHjej11B10-19426</strain>
    </source>
</reference>